<feature type="transmembrane region" description="Helical" evidence="8">
    <location>
        <begin position="205"/>
        <end position="224"/>
    </location>
</feature>
<dbReference type="PANTHER" id="PTHR33908:SF11">
    <property type="entry name" value="MEMBRANE PROTEIN"/>
    <property type="match status" value="1"/>
</dbReference>
<evidence type="ECO:0000256" key="3">
    <source>
        <dbReference type="ARBA" id="ARBA00022676"/>
    </source>
</evidence>
<dbReference type="GO" id="GO:0000030">
    <property type="term" value="F:mannosyltransferase activity"/>
    <property type="evidence" value="ECO:0007669"/>
    <property type="project" value="InterPro"/>
</dbReference>
<dbReference type="GO" id="GO:0016763">
    <property type="term" value="F:pentosyltransferase activity"/>
    <property type="evidence" value="ECO:0007669"/>
    <property type="project" value="TreeGrafter"/>
</dbReference>
<feature type="transmembrane region" description="Helical" evidence="8">
    <location>
        <begin position="144"/>
        <end position="173"/>
    </location>
</feature>
<evidence type="ECO:0000256" key="4">
    <source>
        <dbReference type="ARBA" id="ARBA00022679"/>
    </source>
</evidence>
<dbReference type="GO" id="GO:0009103">
    <property type="term" value="P:lipopolysaccharide biosynthetic process"/>
    <property type="evidence" value="ECO:0007669"/>
    <property type="project" value="UniProtKB-ARBA"/>
</dbReference>
<feature type="transmembrane region" description="Helical" evidence="8">
    <location>
        <begin position="31"/>
        <end position="64"/>
    </location>
</feature>
<feature type="transmembrane region" description="Helical" evidence="8">
    <location>
        <begin position="342"/>
        <end position="362"/>
    </location>
</feature>
<dbReference type="PANTHER" id="PTHR33908">
    <property type="entry name" value="MANNOSYLTRANSFERASE YKCB-RELATED"/>
    <property type="match status" value="1"/>
</dbReference>
<dbReference type="KEGG" id="pfer:IRI77_06870"/>
<feature type="transmembrane region" description="Helical" evidence="8">
    <location>
        <begin position="236"/>
        <end position="265"/>
    </location>
</feature>
<dbReference type="GO" id="GO:0005886">
    <property type="term" value="C:plasma membrane"/>
    <property type="evidence" value="ECO:0007669"/>
    <property type="project" value="UniProtKB-SubCell"/>
</dbReference>
<keyword evidence="5 8" id="KW-0812">Transmembrane</keyword>
<feature type="transmembrane region" description="Helical" evidence="8">
    <location>
        <begin position="85"/>
        <end position="103"/>
    </location>
</feature>
<evidence type="ECO:0000256" key="2">
    <source>
        <dbReference type="ARBA" id="ARBA00022475"/>
    </source>
</evidence>
<keyword evidence="4 10" id="KW-0808">Transferase</keyword>
<protein>
    <submittedName>
        <fullName evidence="10">Glycosyltransferase family 39 protein</fullName>
    </submittedName>
</protein>
<keyword evidence="3" id="KW-0328">Glycosyltransferase</keyword>
<organism evidence="10 11">
    <name type="scientific">Paludibaculum fermentans</name>
    <dbReference type="NCBI Taxonomy" id="1473598"/>
    <lineage>
        <taxon>Bacteria</taxon>
        <taxon>Pseudomonadati</taxon>
        <taxon>Acidobacteriota</taxon>
        <taxon>Terriglobia</taxon>
        <taxon>Bryobacterales</taxon>
        <taxon>Bryobacteraceae</taxon>
        <taxon>Paludibaculum</taxon>
    </lineage>
</organism>
<dbReference type="Proteomes" id="UP000593892">
    <property type="component" value="Chromosome"/>
</dbReference>
<accession>A0A7S7NTW4</accession>
<dbReference type="RefSeq" id="WP_194451332.1">
    <property type="nucleotide sequence ID" value="NZ_CP063849.1"/>
</dbReference>
<sequence>MTWILAGAVLVTAGALGAGRAAWRWREPHWAYALACGAPLLSLGVFLLLLFGLASKAALIALCLGGAALGTPGWRRIPHWTRPPWITLVFAPFVVLYAVNALAPPVQPDAVTYHLGLVAEWLRLHGFAARIGFYEMLPLGLETLFAPAVAVGGYSSASVFHFFLLCATVPLLWRIGTQLGLQRETAAGASALYALSPIVGMSGTAAYNDAAGVFFTVAVFALLLEDWREPGTHWLAYAGLAAGFCYAVKITGLHVVIVALAWILWKRRWRGAAVFLTAALVSILPWMLRDLLLTGNPVAPLGNNWFPNDAFHAATENSLSSYLRDYGASWRQLPWSIAVDGVALQGLIGPIFLLLPLALFAWKKPAGRAVLAAAAVLTLPWTQNVGARFIMPALAFYALALAMVLPRQLLAVVVLLHAFSAWPAVMNTYTNQWAWRLKGLPWEAAFRVQSEDSYLTANLYEYSFLKKAAQHLKPNEPLLDLYGLPYAYLPTAPLGPLPSAAFDNIAGALDLAAGRLPEQLYSMQCDWPQQFVRAVRIRMENPFPAAWSISEAGLLRDGRAVKISRDWFLRSWPEQGDAWLAVDGNRASRWQSWSRSKAGMTWELRFDRPVPLDGMWAMMANVDSNRVVAMYVQRMDRQWKKVSDRAVMQAPANRMYRRSAILFAKNSGYRWIAVRIGPGGRGSVGESFLASPDVWGVELVDRVESIGLFRIR</sequence>
<proteinExistence type="predicted"/>
<dbReference type="AlphaFoldDB" id="A0A7S7NTW4"/>
<keyword evidence="11" id="KW-1185">Reference proteome</keyword>
<dbReference type="InterPro" id="IPR003342">
    <property type="entry name" value="ArnT-like_N"/>
</dbReference>
<feature type="domain" description="ArnT-like N-terminal" evidence="9">
    <location>
        <begin position="154"/>
        <end position="271"/>
    </location>
</feature>
<evidence type="ECO:0000256" key="7">
    <source>
        <dbReference type="ARBA" id="ARBA00023136"/>
    </source>
</evidence>
<gene>
    <name evidence="10" type="ORF">IRI77_06870</name>
</gene>
<keyword evidence="2" id="KW-1003">Cell membrane</keyword>
<evidence type="ECO:0000256" key="6">
    <source>
        <dbReference type="ARBA" id="ARBA00022989"/>
    </source>
</evidence>
<dbReference type="InterPro" id="IPR050297">
    <property type="entry name" value="LipidA_mod_glycosyltrf_83"/>
</dbReference>
<evidence type="ECO:0000256" key="1">
    <source>
        <dbReference type="ARBA" id="ARBA00004651"/>
    </source>
</evidence>
<evidence type="ECO:0000313" key="11">
    <source>
        <dbReference type="Proteomes" id="UP000593892"/>
    </source>
</evidence>
<comment type="subcellular location">
    <subcellularLocation>
        <location evidence="1">Cell membrane</location>
        <topology evidence="1">Multi-pass membrane protein</topology>
    </subcellularLocation>
</comment>
<reference evidence="10 11" key="1">
    <citation type="submission" date="2020-10" db="EMBL/GenBank/DDBJ databases">
        <title>Complete genome sequence of Paludibaculum fermentans P105T, a facultatively anaerobic acidobacterium capable of dissimilatory Fe(III) reduction.</title>
        <authorList>
            <person name="Dedysh S.N."/>
            <person name="Beletsky A.V."/>
            <person name="Kulichevskaya I.S."/>
            <person name="Mardanov A.V."/>
            <person name="Ravin N.V."/>
        </authorList>
    </citation>
    <scope>NUCLEOTIDE SEQUENCE [LARGE SCALE GENOMIC DNA]</scope>
    <source>
        <strain evidence="10 11">P105</strain>
    </source>
</reference>
<feature type="transmembrane region" description="Helical" evidence="8">
    <location>
        <begin position="272"/>
        <end position="288"/>
    </location>
</feature>
<dbReference type="GO" id="GO:0006493">
    <property type="term" value="P:protein O-linked glycosylation"/>
    <property type="evidence" value="ECO:0007669"/>
    <property type="project" value="InterPro"/>
</dbReference>
<evidence type="ECO:0000313" key="10">
    <source>
        <dbReference type="EMBL" id="QOY89670.1"/>
    </source>
</evidence>
<dbReference type="Pfam" id="PF02366">
    <property type="entry name" value="PMT"/>
    <property type="match status" value="1"/>
</dbReference>
<evidence type="ECO:0000256" key="5">
    <source>
        <dbReference type="ARBA" id="ARBA00022692"/>
    </source>
</evidence>
<name>A0A7S7NTW4_PALFE</name>
<evidence type="ECO:0000259" key="9">
    <source>
        <dbReference type="Pfam" id="PF02366"/>
    </source>
</evidence>
<evidence type="ECO:0000256" key="8">
    <source>
        <dbReference type="SAM" id="Phobius"/>
    </source>
</evidence>
<keyword evidence="7 8" id="KW-0472">Membrane</keyword>
<keyword evidence="6 8" id="KW-1133">Transmembrane helix</keyword>
<dbReference type="EMBL" id="CP063849">
    <property type="protein sequence ID" value="QOY89670.1"/>
    <property type="molecule type" value="Genomic_DNA"/>
</dbReference>